<accession>A0A915DLZ5</accession>
<name>A0A915DLZ5_9BILA</name>
<sequence length="90" mass="10524">MDQGNNRLIPHRSFYHPSRLRDRHILLRSKTTATKIDTCKNGQPKNEELRDLKNKQPCLSCIELKSITRTLSDYPLHQRVTCFTIAFNSI</sequence>
<evidence type="ECO:0000313" key="1">
    <source>
        <dbReference type="Proteomes" id="UP000887574"/>
    </source>
</evidence>
<reference evidence="2" key="1">
    <citation type="submission" date="2022-11" db="UniProtKB">
        <authorList>
            <consortium name="WormBaseParasite"/>
        </authorList>
    </citation>
    <scope>IDENTIFICATION</scope>
</reference>
<keyword evidence="1" id="KW-1185">Reference proteome</keyword>
<dbReference type="Proteomes" id="UP000887574">
    <property type="component" value="Unplaced"/>
</dbReference>
<dbReference type="AlphaFoldDB" id="A0A915DLZ5"/>
<protein>
    <submittedName>
        <fullName evidence="2">Uncharacterized protein</fullName>
    </submittedName>
</protein>
<evidence type="ECO:0000313" key="2">
    <source>
        <dbReference type="WBParaSite" id="jg21399"/>
    </source>
</evidence>
<proteinExistence type="predicted"/>
<organism evidence="1 2">
    <name type="scientific">Ditylenchus dipsaci</name>
    <dbReference type="NCBI Taxonomy" id="166011"/>
    <lineage>
        <taxon>Eukaryota</taxon>
        <taxon>Metazoa</taxon>
        <taxon>Ecdysozoa</taxon>
        <taxon>Nematoda</taxon>
        <taxon>Chromadorea</taxon>
        <taxon>Rhabditida</taxon>
        <taxon>Tylenchina</taxon>
        <taxon>Tylenchomorpha</taxon>
        <taxon>Sphaerularioidea</taxon>
        <taxon>Anguinidae</taxon>
        <taxon>Anguininae</taxon>
        <taxon>Ditylenchus</taxon>
    </lineage>
</organism>
<dbReference type="WBParaSite" id="jg21399">
    <property type="protein sequence ID" value="jg21399"/>
    <property type="gene ID" value="jg21399"/>
</dbReference>